<evidence type="ECO:0000256" key="1">
    <source>
        <dbReference type="SAM" id="Phobius"/>
    </source>
</evidence>
<dbReference type="Proteomes" id="UP000614221">
    <property type="component" value="Unassembled WGS sequence"/>
</dbReference>
<dbReference type="EMBL" id="BMPD01000001">
    <property type="protein sequence ID" value="GGK60455.1"/>
    <property type="molecule type" value="Genomic_DNA"/>
</dbReference>
<reference evidence="2" key="1">
    <citation type="journal article" date="2014" name="Int. J. Syst. Evol. Microbiol.">
        <title>Complete genome sequence of Corynebacterium casei LMG S-19264T (=DSM 44701T), isolated from a smear-ripened cheese.</title>
        <authorList>
            <consortium name="US DOE Joint Genome Institute (JGI-PGF)"/>
            <person name="Walter F."/>
            <person name="Albersmeier A."/>
            <person name="Kalinowski J."/>
            <person name="Ruckert C."/>
        </authorList>
    </citation>
    <scope>NUCLEOTIDE SEQUENCE</scope>
    <source>
        <strain evidence="2">JCM 19018</strain>
    </source>
</reference>
<evidence type="ECO:0000313" key="2">
    <source>
        <dbReference type="EMBL" id="GGK60455.1"/>
    </source>
</evidence>
<name>A0A830EPL7_9EURY</name>
<protein>
    <submittedName>
        <fullName evidence="2">Uncharacterized protein</fullName>
    </submittedName>
</protein>
<comment type="caution">
    <text evidence="2">The sequence shown here is derived from an EMBL/GenBank/DDBJ whole genome shotgun (WGS) entry which is preliminary data.</text>
</comment>
<sequence length="152" mass="16059">MVDGGVAVGDHVRPAEVGRESRVPDGIYRVVGADDDSVTLLLVGDAAGHRVHTGEVVTVALEALAAFESAKNPDANRSLVTHAISQLDGLRWSLWLLWRSIRTRPLPGTAAITLLLVGAFGEWILPVSETVLTGFFLLGALLLFSLGRAGPA</sequence>
<proteinExistence type="predicted"/>
<dbReference type="RefSeq" id="WP_188976007.1">
    <property type="nucleotide sequence ID" value="NZ_BMPD01000001.1"/>
</dbReference>
<feature type="transmembrane region" description="Helical" evidence="1">
    <location>
        <begin position="131"/>
        <end position="149"/>
    </location>
</feature>
<keyword evidence="1" id="KW-0472">Membrane</keyword>
<feature type="transmembrane region" description="Helical" evidence="1">
    <location>
        <begin position="106"/>
        <end position="125"/>
    </location>
</feature>
<reference evidence="2" key="2">
    <citation type="submission" date="2020-09" db="EMBL/GenBank/DDBJ databases">
        <authorList>
            <person name="Sun Q."/>
            <person name="Ohkuma M."/>
        </authorList>
    </citation>
    <scope>NUCLEOTIDE SEQUENCE</scope>
    <source>
        <strain evidence="2">JCM 19018</strain>
    </source>
</reference>
<evidence type="ECO:0000313" key="3">
    <source>
        <dbReference type="Proteomes" id="UP000614221"/>
    </source>
</evidence>
<organism evidence="2 3">
    <name type="scientific">Haloarcula sebkhae</name>
    <dbReference type="NCBI Taxonomy" id="932660"/>
    <lineage>
        <taxon>Archaea</taxon>
        <taxon>Methanobacteriati</taxon>
        <taxon>Methanobacteriota</taxon>
        <taxon>Stenosarchaea group</taxon>
        <taxon>Halobacteria</taxon>
        <taxon>Halobacteriales</taxon>
        <taxon>Haloarculaceae</taxon>
        <taxon>Haloarcula</taxon>
    </lineage>
</organism>
<dbReference type="AlphaFoldDB" id="A0A830EPL7"/>
<keyword evidence="1" id="KW-0812">Transmembrane</keyword>
<accession>A0A830EPL7</accession>
<gene>
    <name evidence="2" type="ORF">GCM10009067_10920</name>
</gene>
<keyword evidence="1" id="KW-1133">Transmembrane helix</keyword>
<dbReference type="OrthoDB" id="313241at2157"/>